<dbReference type="GO" id="GO:0000978">
    <property type="term" value="F:RNA polymerase II cis-regulatory region sequence-specific DNA binding"/>
    <property type="evidence" value="ECO:0007669"/>
    <property type="project" value="TreeGrafter"/>
</dbReference>
<feature type="compositionally biased region" description="Polar residues" evidence="11">
    <location>
        <begin position="236"/>
        <end position="245"/>
    </location>
</feature>
<accession>A0A2P7YIW0</accession>
<feature type="compositionally biased region" description="Basic and acidic residues" evidence="11">
    <location>
        <begin position="246"/>
        <end position="255"/>
    </location>
</feature>
<dbReference type="Pfam" id="PF00046">
    <property type="entry name" value="Homeodomain"/>
    <property type="match status" value="1"/>
</dbReference>
<evidence type="ECO:0000256" key="4">
    <source>
        <dbReference type="ARBA" id="ARBA00023155"/>
    </source>
</evidence>
<dbReference type="InterPro" id="IPR051000">
    <property type="entry name" value="Homeobox_DNA-bind_prot"/>
</dbReference>
<gene>
    <name evidence="13" type="ORF">B9Z65_5715</name>
</gene>
<feature type="compositionally biased region" description="Polar residues" evidence="11">
    <location>
        <begin position="176"/>
        <end position="211"/>
    </location>
</feature>
<feature type="compositionally biased region" description="Basic and acidic residues" evidence="11">
    <location>
        <begin position="1"/>
        <end position="16"/>
    </location>
</feature>
<comment type="caution">
    <text evidence="13">The sequence shown here is derived from an EMBL/GenBank/DDBJ whole genome shotgun (WGS) entry which is preliminary data.</text>
</comment>
<dbReference type="InterPro" id="IPR001356">
    <property type="entry name" value="HD"/>
</dbReference>
<feature type="compositionally biased region" description="Polar residues" evidence="11">
    <location>
        <begin position="403"/>
        <end position="414"/>
    </location>
</feature>
<evidence type="ECO:0000313" key="13">
    <source>
        <dbReference type="EMBL" id="PSK35900.1"/>
    </source>
</evidence>
<sequence length="545" mass="59867">MPTLDEHHRDENRSSRQNDPSSSSSHTNIAFIVHSSNSLTNNLPPNVDNKPLARQKRRRTSPEDQLILEQEYLKNPKPDKAARMDIVRRVALGEKEVQIWFQNRRQASRRKSRPLELHEIAQYQSMRSSQGGVPLSTEQSRSLLTGEDDSRDSLDDSPGHSSFLSTPNQEKESQNRLDGSGSSLNSSTTKYQSFEKSSQTPLSSQEGNHPTSGYLADRRSGYFRSSQAAVEGSPAIPSTQGSPSDAHSRPRELHRVPSNVRLSLTADGAARIITKDDSSPSPPRKRPSPLPPMADPASLDRADSASLVGDARDSTPSLPRPALTRKASGRSRDSRAWEFWADKDARSQLEEKAHEETSGSAADAIGRLRSTSGRNILGALTGKRSFMHGDSSVSKRTKRTPLLQRSQSVQNKQSPGWLARSKSGTSPKKMKKAQSGLGIQMIATDSDKENWSPDRQFGGYDGAESDDASESTKSHRRLSTITPGRTLRALEGIEEQAAASSDAEDDDEISRFMGGGRERKSNSVSEEEELDCVQGLLSLSQGNWK</sequence>
<feature type="compositionally biased region" description="Basic and acidic residues" evidence="11">
    <location>
        <begin position="330"/>
        <end position="357"/>
    </location>
</feature>
<dbReference type="SUPFAM" id="SSF46689">
    <property type="entry name" value="Homeodomain-like"/>
    <property type="match status" value="1"/>
</dbReference>
<feature type="compositionally biased region" description="Low complexity" evidence="11">
    <location>
        <begin position="35"/>
        <end position="46"/>
    </location>
</feature>
<evidence type="ECO:0000256" key="11">
    <source>
        <dbReference type="SAM" id="MobiDB-lite"/>
    </source>
</evidence>
<dbReference type="PANTHER" id="PTHR24324:SF9">
    <property type="entry name" value="HOMEOBOX DOMAIN-CONTAINING PROTEIN"/>
    <property type="match status" value="1"/>
</dbReference>
<evidence type="ECO:0000256" key="5">
    <source>
        <dbReference type="ARBA" id="ARBA00023163"/>
    </source>
</evidence>
<proteinExistence type="predicted"/>
<dbReference type="EMBL" id="NHZQ01000422">
    <property type="protein sequence ID" value="PSK35900.1"/>
    <property type="molecule type" value="Genomic_DNA"/>
</dbReference>
<evidence type="ECO:0000256" key="9">
    <source>
        <dbReference type="PROSITE-ProRule" id="PRU00108"/>
    </source>
</evidence>
<keyword evidence="7" id="KW-0131">Cell cycle</keyword>
<dbReference type="Proteomes" id="UP000243723">
    <property type="component" value="Unassembled WGS sequence"/>
</dbReference>
<comment type="subcellular location">
    <subcellularLocation>
        <location evidence="1 9 10">Nucleus</location>
    </subcellularLocation>
</comment>
<keyword evidence="5" id="KW-0804">Transcription</keyword>
<dbReference type="STRING" id="40998.A0A2P7YIW0"/>
<evidence type="ECO:0000259" key="12">
    <source>
        <dbReference type="PROSITE" id="PS50071"/>
    </source>
</evidence>
<dbReference type="FunFam" id="1.10.10.60:FF:000286">
    <property type="entry name" value="Homeobox transcription factor"/>
    <property type="match status" value="1"/>
</dbReference>
<dbReference type="GO" id="GO:0000082">
    <property type="term" value="P:G1/S transition of mitotic cell cycle"/>
    <property type="evidence" value="ECO:0007669"/>
    <property type="project" value="UniProtKB-ARBA"/>
</dbReference>
<feature type="compositionally biased region" description="Polar residues" evidence="11">
    <location>
        <begin position="123"/>
        <end position="143"/>
    </location>
</feature>
<dbReference type="OrthoDB" id="6159439at2759"/>
<feature type="region of interest" description="Disordered" evidence="11">
    <location>
        <begin position="123"/>
        <end position="530"/>
    </location>
</feature>
<evidence type="ECO:0000256" key="3">
    <source>
        <dbReference type="ARBA" id="ARBA00023125"/>
    </source>
</evidence>
<dbReference type="AlphaFoldDB" id="A0A2P7YIW0"/>
<keyword evidence="2" id="KW-0805">Transcription regulation</keyword>
<evidence type="ECO:0000313" key="14">
    <source>
        <dbReference type="Proteomes" id="UP000243723"/>
    </source>
</evidence>
<dbReference type="GO" id="GO:0000981">
    <property type="term" value="F:DNA-binding transcription factor activity, RNA polymerase II-specific"/>
    <property type="evidence" value="ECO:0007669"/>
    <property type="project" value="InterPro"/>
</dbReference>
<reference evidence="13 14" key="1">
    <citation type="submission" date="2017-05" db="EMBL/GenBank/DDBJ databases">
        <title>Draft genome sequence of Elsinoe australis.</title>
        <authorList>
            <person name="Cheng Q."/>
        </authorList>
    </citation>
    <scope>NUCLEOTIDE SEQUENCE [LARGE SCALE GENOMIC DNA]</scope>
    <source>
        <strain evidence="13 14">NL1</strain>
    </source>
</reference>
<protein>
    <recommendedName>
        <fullName evidence="12">Homeobox domain-containing protein</fullName>
    </recommendedName>
</protein>
<feature type="compositionally biased region" description="Polar residues" evidence="11">
    <location>
        <begin position="159"/>
        <end position="168"/>
    </location>
</feature>
<keyword evidence="3 9" id="KW-0238">DNA-binding</keyword>
<organism evidence="13 14">
    <name type="scientific">Elsinoe australis</name>
    <dbReference type="NCBI Taxonomy" id="40998"/>
    <lineage>
        <taxon>Eukaryota</taxon>
        <taxon>Fungi</taxon>
        <taxon>Dikarya</taxon>
        <taxon>Ascomycota</taxon>
        <taxon>Pezizomycotina</taxon>
        <taxon>Dothideomycetes</taxon>
        <taxon>Dothideomycetidae</taxon>
        <taxon>Myriangiales</taxon>
        <taxon>Elsinoaceae</taxon>
        <taxon>Elsinoe</taxon>
    </lineage>
</organism>
<evidence type="ECO:0000256" key="8">
    <source>
        <dbReference type="ARBA" id="ARBA00065092"/>
    </source>
</evidence>
<dbReference type="PANTHER" id="PTHR24324">
    <property type="entry name" value="HOMEOBOX PROTEIN HHEX"/>
    <property type="match status" value="1"/>
</dbReference>
<dbReference type="CDD" id="cd00086">
    <property type="entry name" value="homeodomain"/>
    <property type="match status" value="1"/>
</dbReference>
<evidence type="ECO:0000256" key="1">
    <source>
        <dbReference type="ARBA" id="ARBA00004123"/>
    </source>
</evidence>
<keyword evidence="4 9" id="KW-0371">Homeobox</keyword>
<dbReference type="InterPro" id="IPR017970">
    <property type="entry name" value="Homeobox_CS"/>
</dbReference>
<keyword evidence="6 9" id="KW-0539">Nucleus</keyword>
<feature type="domain" description="Homeobox" evidence="12">
    <location>
        <begin position="51"/>
        <end position="111"/>
    </location>
</feature>
<comment type="subunit">
    <text evidence="8">Interacts with MCM1.</text>
</comment>
<evidence type="ECO:0000256" key="10">
    <source>
        <dbReference type="RuleBase" id="RU000682"/>
    </source>
</evidence>
<evidence type="ECO:0000256" key="2">
    <source>
        <dbReference type="ARBA" id="ARBA00023015"/>
    </source>
</evidence>
<dbReference type="PROSITE" id="PS00027">
    <property type="entry name" value="HOMEOBOX_1"/>
    <property type="match status" value="1"/>
</dbReference>
<dbReference type="GO" id="GO:0005634">
    <property type="term" value="C:nucleus"/>
    <property type="evidence" value="ECO:0007669"/>
    <property type="project" value="UniProtKB-SubCell"/>
</dbReference>
<evidence type="ECO:0000256" key="6">
    <source>
        <dbReference type="ARBA" id="ARBA00023242"/>
    </source>
</evidence>
<dbReference type="SMART" id="SM00389">
    <property type="entry name" value="HOX"/>
    <property type="match status" value="1"/>
</dbReference>
<dbReference type="GO" id="GO:0030154">
    <property type="term" value="P:cell differentiation"/>
    <property type="evidence" value="ECO:0007669"/>
    <property type="project" value="TreeGrafter"/>
</dbReference>
<name>A0A2P7YIW0_9PEZI</name>
<dbReference type="Gene3D" id="1.10.10.60">
    <property type="entry name" value="Homeodomain-like"/>
    <property type="match status" value="1"/>
</dbReference>
<dbReference type="PROSITE" id="PS50071">
    <property type="entry name" value="HOMEOBOX_2"/>
    <property type="match status" value="1"/>
</dbReference>
<dbReference type="GO" id="GO:0000122">
    <property type="term" value="P:negative regulation of transcription by RNA polymerase II"/>
    <property type="evidence" value="ECO:0007669"/>
    <property type="project" value="UniProtKB-ARBA"/>
</dbReference>
<evidence type="ECO:0000256" key="7">
    <source>
        <dbReference type="ARBA" id="ARBA00023306"/>
    </source>
</evidence>
<dbReference type="InterPro" id="IPR009057">
    <property type="entry name" value="Homeodomain-like_sf"/>
</dbReference>
<keyword evidence="14" id="KW-1185">Reference proteome</keyword>
<feature type="region of interest" description="Disordered" evidence="11">
    <location>
        <begin position="1"/>
        <end position="65"/>
    </location>
</feature>
<feature type="DNA-binding region" description="Homeobox" evidence="9">
    <location>
        <begin position="53"/>
        <end position="112"/>
    </location>
</feature>